<evidence type="ECO:0000256" key="4">
    <source>
        <dbReference type="ARBA" id="ARBA00022960"/>
    </source>
</evidence>
<comment type="pathway">
    <text evidence="1 7">Cell wall biogenesis; peptidoglycan biosynthesis.</text>
</comment>
<organism evidence="10 11">
    <name type="scientific">Nibrella saemangeumensis</name>
    <dbReference type="NCBI Taxonomy" id="1084526"/>
    <lineage>
        <taxon>Bacteria</taxon>
        <taxon>Pseudomonadati</taxon>
        <taxon>Bacteroidota</taxon>
        <taxon>Cytophagia</taxon>
        <taxon>Cytophagales</taxon>
        <taxon>Spirosomataceae</taxon>
        <taxon>Nibrella</taxon>
    </lineage>
</organism>
<dbReference type="InterPro" id="IPR052905">
    <property type="entry name" value="LD-transpeptidase_YkuD-like"/>
</dbReference>
<dbReference type="InterPro" id="IPR038063">
    <property type="entry name" value="Transpep_catalytic_dom"/>
</dbReference>
<feature type="domain" description="L,D-TPase catalytic" evidence="9">
    <location>
        <begin position="152"/>
        <end position="330"/>
    </location>
</feature>
<proteinExistence type="inferred from homology"/>
<evidence type="ECO:0000256" key="5">
    <source>
        <dbReference type="ARBA" id="ARBA00022984"/>
    </source>
</evidence>
<keyword evidence="8" id="KW-0732">Signal</keyword>
<evidence type="ECO:0000259" key="9">
    <source>
        <dbReference type="PROSITE" id="PS52029"/>
    </source>
</evidence>
<sequence>MKKYQICLLLALASVGAVPNASINYKAPTALVKYAESRGVKFERMSTDSASLYQLLFKLAYGVKDQTYFDYTDRKNVEERLDNARIASALSQIARTGKWEPAVAQLEPKSGEYRLLSRRLAQIYTKPGEQTRLLTMSVNGHRLLNRFSHYDRMLHINIPQGRLNVIDKGSEVRLSMAVKVGSSVRRTPRFYTAVRQVNLFPYWTAPAGEVKSYLDQIHANTIGPKYFAARKKDGRRFDFSDKLFRNISVKKFNKRYWLKREPGADNPLGVVRINFHQSFEDIYLHDTNERKAFCDSPTMASHGCIRLQKPLTLTNLLLASRSDWRPLKYADHGCYQVPAAGIKPENKPYLVKGVIPVFVTYFPAFGKNGGVAYRDVYKKFTQQ</sequence>
<gene>
    <name evidence="10" type="ORF">GCM10023189_01850</name>
</gene>
<keyword evidence="6 7" id="KW-0961">Cell wall biogenesis/degradation</keyword>
<feature type="signal peptide" evidence="8">
    <location>
        <begin position="1"/>
        <end position="23"/>
    </location>
</feature>
<dbReference type="CDD" id="cd16913">
    <property type="entry name" value="YkuD_like"/>
    <property type="match status" value="1"/>
</dbReference>
<dbReference type="SUPFAM" id="SSF141523">
    <property type="entry name" value="L,D-transpeptidase catalytic domain-like"/>
    <property type="match status" value="1"/>
</dbReference>
<name>A0ABP8M8Z2_9BACT</name>
<dbReference type="Pfam" id="PF03734">
    <property type="entry name" value="YkuD"/>
    <property type="match status" value="1"/>
</dbReference>
<dbReference type="RefSeq" id="WP_345239720.1">
    <property type="nucleotide sequence ID" value="NZ_BAABHD010000002.1"/>
</dbReference>
<keyword evidence="11" id="KW-1185">Reference proteome</keyword>
<evidence type="ECO:0000256" key="1">
    <source>
        <dbReference type="ARBA" id="ARBA00004752"/>
    </source>
</evidence>
<feature type="active site" description="Nucleophile" evidence="7">
    <location>
        <position position="304"/>
    </location>
</feature>
<evidence type="ECO:0000256" key="6">
    <source>
        <dbReference type="ARBA" id="ARBA00023316"/>
    </source>
</evidence>
<accession>A0ABP8M8Z2</accession>
<evidence type="ECO:0000256" key="7">
    <source>
        <dbReference type="PROSITE-ProRule" id="PRU01373"/>
    </source>
</evidence>
<keyword evidence="3" id="KW-0808">Transferase</keyword>
<comment type="caution">
    <text evidence="10">The sequence shown here is derived from an EMBL/GenBank/DDBJ whole genome shotgun (WGS) entry which is preliminary data.</text>
</comment>
<dbReference type="PANTHER" id="PTHR41533:SF2">
    <property type="entry name" value="BLR7131 PROTEIN"/>
    <property type="match status" value="1"/>
</dbReference>
<evidence type="ECO:0000256" key="2">
    <source>
        <dbReference type="ARBA" id="ARBA00005992"/>
    </source>
</evidence>
<keyword evidence="4 7" id="KW-0133">Cell shape</keyword>
<dbReference type="Gene3D" id="2.40.440.10">
    <property type="entry name" value="L,D-transpeptidase catalytic domain-like"/>
    <property type="match status" value="1"/>
</dbReference>
<protein>
    <recommendedName>
        <fullName evidence="9">L,D-TPase catalytic domain-containing protein</fullName>
    </recommendedName>
</protein>
<dbReference type="EMBL" id="BAABHD010000002">
    <property type="protein sequence ID" value="GAA4446576.1"/>
    <property type="molecule type" value="Genomic_DNA"/>
</dbReference>
<evidence type="ECO:0000313" key="11">
    <source>
        <dbReference type="Proteomes" id="UP001501175"/>
    </source>
</evidence>
<feature type="active site" description="Proton donor/acceptor" evidence="7">
    <location>
        <position position="285"/>
    </location>
</feature>
<evidence type="ECO:0000256" key="3">
    <source>
        <dbReference type="ARBA" id="ARBA00022679"/>
    </source>
</evidence>
<comment type="similarity">
    <text evidence="2">Belongs to the YkuD family.</text>
</comment>
<feature type="chain" id="PRO_5047241100" description="L,D-TPase catalytic domain-containing protein" evidence="8">
    <location>
        <begin position="24"/>
        <end position="383"/>
    </location>
</feature>
<evidence type="ECO:0000256" key="8">
    <source>
        <dbReference type="SAM" id="SignalP"/>
    </source>
</evidence>
<dbReference type="PROSITE" id="PS52029">
    <property type="entry name" value="LD_TPASE"/>
    <property type="match status" value="1"/>
</dbReference>
<keyword evidence="5 7" id="KW-0573">Peptidoglycan synthesis</keyword>
<evidence type="ECO:0000313" key="10">
    <source>
        <dbReference type="EMBL" id="GAA4446576.1"/>
    </source>
</evidence>
<dbReference type="Proteomes" id="UP001501175">
    <property type="component" value="Unassembled WGS sequence"/>
</dbReference>
<reference evidence="11" key="1">
    <citation type="journal article" date="2019" name="Int. J. Syst. Evol. Microbiol.">
        <title>The Global Catalogue of Microorganisms (GCM) 10K type strain sequencing project: providing services to taxonomists for standard genome sequencing and annotation.</title>
        <authorList>
            <consortium name="The Broad Institute Genomics Platform"/>
            <consortium name="The Broad Institute Genome Sequencing Center for Infectious Disease"/>
            <person name="Wu L."/>
            <person name="Ma J."/>
        </authorList>
    </citation>
    <scope>NUCLEOTIDE SEQUENCE [LARGE SCALE GENOMIC DNA]</scope>
    <source>
        <strain evidence="11">JCM 17927</strain>
    </source>
</reference>
<dbReference type="PANTHER" id="PTHR41533">
    <property type="entry name" value="L,D-TRANSPEPTIDASE HI_1667-RELATED"/>
    <property type="match status" value="1"/>
</dbReference>
<dbReference type="InterPro" id="IPR005490">
    <property type="entry name" value="LD_TPept_cat_dom"/>
</dbReference>